<name>A0A453A604_AEGTS</name>
<keyword evidence="3" id="KW-1185">Reference proteome</keyword>
<feature type="compositionally biased region" description="Basic and acidic residues" evidence="1">
    <location>
        <begin position="366"/>
        <end position="377"/>
    </location>
</feature>
<dbReference type="Gramene" id="AET1Gv21049200.1">
    <property type="protein sequence ID" value="AET1Gv21049200.1"/>
    <property type="gene ID" value="AET1Gv21049200"/>
</dbReference>
<protein>
    <submittedName>
        <fullName evidence="2">Uncharacterized protein</fullName>
    </submittedName>
</protein>
<feature type="region of interest" description="Disordered" evidence="1">
    <location>
        <begin position="411"/>
        <end position="433"/>
    </location>
</feature>
<dbReference type="EnsemblPlants" id="AET1Gv21049200.1">
    <property type="protein sequence ID" value="AET1Gv21049200.1"/>
    <property type="gene ID" value="AET1Gv21049200"/>
</dbReference>
<dbReference type="STRING" id="200361.A0A453A604"/>
<evidence type="ECO:0000313" key="3">
    <source>
        <dbReference type="Proteomes" id="UP000015105"/>
    </source>
</evidence>
<feature type="compositionally biased region" description="Basic and acidic residues" evidence="1">
    <location>
        <begin position="317"/>
        <end position="338"/>
    </location>
</feature>
<sequence length="433" mass="47094">KPQSRGELSISGRRTPPAAAPPPLPATRGSDGQMEVATVFLETSLGTRLAVSFPASATTVADLKRSVSDEHAAAFPHIGHIAVQAIKVKQGGSLYLLTDSMAVRDAFRGVTGAWHLQLQVHALPRPRPALHQQMPQVPHGCNCKCSSQPCVPACHQLECEEGSPTSRSFAANLGCRKRSACEMLTHQQAQLEATHTESESERAPPPREKHRAPAADSDSDFDFGLLSVHNEPCSSIAGNMCNAANSKQDAPCVEELNHVGDPCSEMQLEEKEVDSSSQQEAMQHNVEQKEPLTATLLCGGETRSNGTHLPPPCAADPTKEGDSSEEEAIKHKVEEKVCNSESSSNWTDPSPGDESMNEDDSSENEVMQHEAEEKEPWTDSVCKGGGSSHWNDPIEWTDAEQRAWEMALKKRRRPRTAVRKMPNSRAAKLYGYS</sequence>
<reference evidence="3" key="1">
    <citation type="journal article" date="2014" name="Science">
        <title>Ancient hybridizations among the ancestral genomes of bread wheat.</title>
        <authorList>
            <consortium name="International Wheat Genome Sequencing Consortium,"/>
            <person name="Marcussen T."/>
            <person name="Sandve S.R."/>
            <person name="Heier L."/>
            <person name="Spannagl M."/>
            <person name="Pfeifer M."/>
            <person name="Jakobsen K.S."/>
            <person name="Wulff B.B."/>
            <person name="Steuernagel B."/>
            <person name="Mayer K.F."/>
            <person name="Olsen O.A."/>
        </authorList>
    </citation>
    <scope>NUCLEOTIDE SEQUENCE [LARGE SCALE GENOMIC DNA]</scope>
    <source>
        <strain evidence="3">cv. AL8/78</strain>
    </source>
</reference>
<feature type="region of interest" description="Disordered" evidence="1">
    <location>
        <begin position="1"/>
        <end position="31"/>
    </location>
</feature>
<dbReference type="AlphaFoldDB" id="A0A453A604"/>
<reference evidence="3" key="2">
    <citation type="journal article" date="2017" name="Nat. Plants">
        <title>The Aegilops tauschii genome reveals multiple impacts of transposons.</title>
        <authorList>
            <person name="Zhao G."/>
            <person name="Zou C."/>
            <person name="Li K."/>
            <person name="Wang K."/>
            <person name="Li T."/>
            <person name="Gao L."/>
            <person name="Zhang X."/>
            <person name="Wang H."/>
            <person name="Yang Z."/>
            <person name="Liu X."/>
            <person name="Jiang W."/>
            <person name="Mao L."/>
            <person name="Kong X."/>
            <person name="Jiao Y."/>
            <person name="Jia J."/>
        </authorList>
    </citation>
    <scope>NUCLEOTIDE SEQUENCE [LARGE SCALE GENOMIC DNA]</scope>
    <source>
        <strain evidence="3">cv. AL8/78</strain>
    </source>
</reference>
<feature type="region of interest" description="Disordered" evidence="1">
    <location>
        <begin position="267"/>
        <end position="394"/>
    </location>
</feature>
<proteinExistence type="predicted"/>
<evidence type="ECO:0000256" key="1">
    <source>
        <dbReference type="SAM" id="MobiDB-lite"/>
    </source>
</evidence>
<reference evidence="2" key="4">
    <citation type="submission" date="2019-03" db="UniProtKB">
        <authorList>
            <consortium name="EnsemblPlants"/>
        </authorList>
    </citation>
    <scope>IDENTIFICATION</scope>
</reference>
<feature type="compositionally biased region" description="Polar residues" evidence="1">
    <location>
        <begin position="339"/>
        <end position="348"/>
    </location>
</feature>
<organism evidence="2 3">
    <name type="scientific">Aegilops tauschii subsp. strangulata</name>
    <name type="common">Goatgrass</name>
    <dbReference type="NCBI Taxonomy" id="200361"/>
    <lineage>
        <taxon>Eukaryota</taxon>
        <taxon>Viridiplantae</taxon>
        <taxon>Streptophyta</taxon>
        <taxon>Embryophyta</taxon>
        <taxon>Tracheophyta</taxon>
        <taxon>Spermatophyta</taxon>
        <taxon>Magnoliopsida</taxon>
        <taxon>Liliopsida</taxon>
        <taxon>Poales</taxon>
        <taxon>Poaceae</taxon>
        <taxon>BOP clade</taxon>
        <taxon>Pooideae</taxon>
        <taxon>Triticodae</taxon>
        <taxon>Triticeae</taxon>
        <taxon>Triticinae</taxon>
        <taxon>Aegilops</taxon>
    </lineage>
</organism>
<feature type="compositionally biased region" description="Basic and acidic residues" evidence="1">
    <location>
        <begin position="194"/>
        <end position="213"/>
    </location>
</feature>
<accession>A0A453A604</accession>
<evidence type="ECO:0000313" key="2">
    <source>
        <dbReference type="EnsemblPlants" id="AET1Gv21049200.1"/>
    </source>
</evidence>
<dbReference type="Proteomes" id="UP000015105">
    <property type="component" value="Chromosome 1D"/>
</dbReference>
<feature type="region of interest" description="Disordered" evidence="1">
    <location>
        <begin position="188"/>
        <end position="219"/>
    </location>
</feature>
<reference evidence="2" key="5">
    <citation type="journal article" date="2021" name="G3 (Bethesda)">
        <title>Aegilops tauschii genome assembly Aet v5.0 features greater sequence contiguity and improved annotation.</title>
        <authorList>
            <person name="Wang L."/>
            <person name="Zhu T."/>
            <person name="Rodriguez J.C."/>
            <person name="Deal K.R."/>
            <person name="Dubcovsky J."/>
            <person name="McGuire P.E."/>
            <person name="Lux T."/>
            <person name="Spannagl M."/>
            <person name="Mayer K.F.X."/>
            <person name="Baldrich P."/>
            <person name="Meyers B.C."/>
            <person name="Huo N."/>
            <person name="Gu Y.Q."/>
            <person name="Zhou H."/>
            <person name="Devos K.M."/>
            <person name="Bennetzen J.L."/>
            <person name="Unver T."/>
            <person name="Budak H."/>
            <person name="Gulick P.J."/>
            <person name="Galiba G."/>
            <person name="Kalapos B."/>
            <person name="Nelson D.R."/>
            <person name="Li P."/>
            <person name="You F.M."/>
            <person name="Luo M.C."/>
            <person name="Dvorak J."/>
        </authorList>
    </citation>
    <scope>NUCLEOTIDE SEQUENCE [LARGE SCALE GENOMIC DNA]</scope>
    <source>
        <strain evidence="2">cv. AL8/78</strain>
    </source>
</reference>
<reference evidence="2" key="3">
    <citation type="journal article" date="2017" name="Nature">
        <title>Genome sequence of the progenitor of the wheat D genome Aegilops tauschii.</title>
        <authorList>
            <person name="Luo M.C."/>
            <person name="Gu Y.Q."/>
            <person name="Puiu D."/>
            <person name="Wang H."/>
            <person name="Twardziok S.O."/>
            <person name="Deal K.R."/>
            <person name="Huo N."/>
            <person name="Zhu T."/>
            <person name="Wang L."/>
            <person name="Wang Y."/>
            <person name="McGuire P.E."/>
            <person name="Liu S."/>
            <person name="Long H."/>
            <person name="Ramasamy R.K."/>
            <person name="Rodriguez J.C."/>
            <person name="Van S.L."/>
            <person name="Yuan L."/>
            <person name="Wang Z."/>
            <person name="Xia Z."/>
            <person name="Xiao L."/>
            <person name="Anderson O.D."/>
            <person name="Ouyang S."/>
            <person name="Liang Y."/>
            <person name="Zimin A.V."/>
            <person name="Pertea G."/>
            <person name="Qi P."/>
            <person name="Bennetzen J.L."/>
            <person name="Dai X."/>
            <person name="Dawson M.W."/>
            <person name="Muller H.G."/>
            <person name="Kugler K."/>
            <person name="Rivarola-Duarte L."/>
            <person name="Spannagl M."/>
            <person name="Mayer K.F.X."/>
            <person name="Lu F.H."/>
            <person name="Bevan M.W."/>
            <person name="Leroy P."/>
            <person name="Li P."/>
            <person name="You F.M."/>
            <person name="Sun Q."/>
            <person name="Liu Z."/>
            <person name="Lyons E."/>
            <person name="Wicker T."/>
            <person name="Salzberg S.L."/>
            <person name="Devos K.M."/>
            <person name="Dvorak J."/>
        </authorList>
    </citation>
    <scope>NUCLEOTIDE SEQUENCE [LARGE SCALE GENOMIC DNA]</scope>
    <source>
        <strain evidence="2">cv. AL8/78</strain>
    </source>
</reference>